<evidence type="ECO:0000313" key="1">
    <source>
        <dbReference type="EMBL" id="VFJ99108.1"/>
    </source>
</evidence>
<sequence>MDRTKTAMAAVSTAPSHLLPIQPSFRERANRPIAADRARNTTDTAGMAAIAAKDTASIVQVKPETAVLSGLAGEGSVAGGGSARRAGWGISVGMGFSMGISVMRRGSAYTIRACLRSCLEIRNLPRRRPNCALPRCDGGEVRYVLGRRVVHYNPYFRSHRALREPQSGHRLYDANFQTAS</sequence>
<protein>
    <submittedName>
        <fullName evidence="2">Uncharacterized protein</fullName>
    </submittedName>
</protein>
<dbReference type="EMBL" id="CAADFG010000154">
    <property type="protein sequence ID" value="VFJ99108.1"/>
    <property type="molecule type" value="Genomic_DNA"/>
</dbReference>
<proteinExistence type="predicted"/>
<dbReference type="EMBL" id="CAADFI010000155">
    <property type="protein sequence ID" value="VFJ99285.1"/>
    <property type="molecule type" value="Genomic_DNA"/>
</dbReference>
<evidence type="ECO:0000313" key="2">
    <source>
        <dbReference type="EMBL" id="VFJ99285.1"/>
    </source>
</evidence>
<name>A0A450V3F7_9GAMM</name>
<organism evidence="2">
    <name type="scientific">Candidatus Kentrum eta</name>
    <dbReference type="NCBI Taxonomy" id="2126337"/>
    <lineage>
        <taxon>Bacteria</taxon>
        <taxon>Pseudomonadati</taxon>
        <taxon>Pseudomonadota</taxon>
        <taxon>Gammaproteobacteria</taxon>
        <taxon>Candidatus Kentrum</taxon>
    </lineage>
</organism>
<gene>
    <name evidence="1" type="ORF">BECKH772A_GA0070896_101546</name>
    <name evidence="2" type="ORF">BECKH772B_GA0070898_101553</name>
</gene>
<accession>A0A450V3F7</accession>
<reference evidence="2" key="1">
    <citation type="submission" date="2019-02" db="EMBL/GenBank/DDBJ databases">
        <authorList>
            <person name="Gruber-Vodicka R. H."/>
            <person name="Seah K. B. B."/>
        </authorList>
    </citation>
    <scope>NUCLEOTIDE SEQUENCE</scope>
    <source>
        <strain evidence="1">BECK_SA2B15</strain>
        <strain evidence="2">BECK_SA2B20</strain>
    </source>
</reference>
<dbReference type="AlphaFoldDB" id="A0A450V3F7"/>